<protein>
    <submittedName>
        <fullName evidence="1">Uncharacterized protein</fullName>
    </submittedName>
</protein>
<evidence type="ECO:0000313" key="1">
    <source>
        <dbReference type="EMBL" id="CDN57247.1"/>
    </source>
</evidence>
<dbReference type="Proteomes" id="UP000028186">
    <property type="component" value="Plasmid pHAMBI1141a"/>
</dbReference>
<keyword evidence="1" id="KW-0614">Plasmid</keyword>
<sequence length="41" mass="4254">MTVSVAANNCRAEGHAHLVGPPVDALIRAACAATIRQELPE</sequence>
<reference evidence="2" key="1">
    <citation type="journal article" date="2014" name="BMC Genomics">
        <title>Genome sequencing of two Neorhizobium galegae strains reveals a noeT gene responsible for the unusual acetylation of the nodulation factors.</title>
        <authorList>
            <person name="Osterman J."/>
            <person name="Marsh J."/>
            <person name="Laine P.K."/>
            <person name="Zeng Z."/>
            <person name="Alatalo E."/>
            <person name="Sullivan J.T."/>
            <person name="Young J.P."/>
            <person name="Thomas-Oates J."/>
            <person name="Paulin L."/>
            <person name="Lindstrom K."/>
        </authorList>
    </citation>
    <scope>NUCLEOTIDE SEQUENCE [LARGE SCALE GENOMIC DNA]</scope>
    <source>
        <strain evidence="2">HAMBI 1141</strain>
        <plasmid evidence="2">II</plasmid>
    </source>
</reference>
<organism evidence="1 2">
    <name type="scientific">Neorhizobium galegae bv. officinalis bv. officinalis str. HAMBI 1141</name>
    <dbReference type="NCBI Taxonomy" id="1028801"/>
    <lineage>
        <taxon>Bacteria</taxon>
        <taxon>Pseudomonadati</taxon>
        <taxon>Pseudomonadota</taxon>
        <taxon>Alphaproteobacteria</taxon>
        <taxon>Hyphomicrobiales</taxon>
        <taxon>Rhizobiaceae</taxon>
        <taxon>Rhizobium/Agrobacterium group</taxon>
        <taxon>Neorhizobium</taxon>
    </lineage>
</organism>
<gene>
    <name evidence="1" type="ORF">RG1141_PA04120</name>
</gene>
<dbReference type="EMBL" id="HG938356">
    <property type="protein sequence ID" value="CDN57247.1"/>
    <property type="molecule type" value="Genomic_DNA"/>
</dbReference>
<dbReference type="AlphaFoldDB" id="A0A068TFJ7"/>
<dbReference type="HOGENOM" id="CLU_3273346_0_0_5"/>
<accession>A0A068TFJ7</accession>
<evidence type="ECO:0000313" key="2">
    <source>
        <dbReference type="Proteomes" id="UP000028186"/>
    </source>
</evidence>
<proteinExistence type="predicted"/>
<geneLocation type="plasmid" evidence="2">
    <name>II</name>
</geneLocation>
<dbReference type="KEGG" id="ngl:RG1141_PA04120"/>
<name>A0A068TFJ7_NEOGA</name>